<dbReference type="Proteomes" id="UP000792457">
    <property type="component" value="Unassembled WGS sequence"/>
</dbReference>
<keyword evidence="3" id="KW-1185">Reference proteome</keyword>
<sequence>MGGRGGRYGNGGCGNVGDASCTSGAALSGHHASVLLKLLHLHFGHFRVLHEFLECIPENIPPGPPAPPSPPAPGPRSPAPGPPGPPALSLAVWRIISHLAQSTALGLPVMCSGQTPMVVPVRKLGGGGGGPSGGGGGGSGG</sequence>
<feature type="compositionally biased region" description="Pro residues" evidence="1">
    <location>
        <begin position="59"/>
        <end position="86"/>
    </location>
</feature>
<organism evidence="2 3">
    <name type="scientific">Ladona fulva</name>
    <name type="common">Scarce chaser dragonfly</name>
    <name type="synonym">Libellula fulva</name>
    <dbReference type="NCBI Taxonomy" id="123851"/>
    <lineage>
        <taxon>Eukaryota</taxon>
        <taxon>Metazoa</taxon>
        <taxon>Ecdysozoa</taxon>
        <taxon>Arthropoda</taxon>
        <taxon>Hexapoda</taxon>
        <taxon>Insecta</taxon>
        <taxon>Pterygota</taxon>
        <taxon>Palaeoptera</taxon>
        <taxon>Odonata</taxon>
        <taxon>Epiprocta</taxon>
        <taxon>Anisoptera</taxon>
        <taxon>Libelluloidea</taxon>
        <taxon>Libellulidae</taxon>
        <taxon>Ladona</taxon>
    </lineage>
</organism>
<reference evidence="2" key="2">
    <citation type="submission" date="2017-10" db="EMBL/GenBank/DDBJ databases">
        <title>Ladona fulva Genome sequencing and assembly.</title>
        <authorList>
            <person name="Murali S."/>
            <person name="Richards S."/>
            <person name="Bandaranaike D."/>
            <person name="Bellair M."/>
            <person name="Blankenburg K."/>
            <person name="Chao H."/>
            <person name="Dinh H."/>
            <person name="Doddapaneni H."/>
            <person name="Dugan-Rocha S."/>
            <person name="Elkadiri S."/>
            <person name="Gnanaolivu R."/>
            <person name="Hernandez B."/>
            <person name="Skinner E."/>
            <person name="Javaid M."/>
            <person name="Lee S."/>
            <person name="Li M."/>
            <person name="Ming W."/>
            <person name="Munidasa M."/>
            <person name="Muniz J."/>
            <person name="Nguyen L."/>
            <person name="Hughes D."/>
            <person name="Osuji N."/>
            <person name="Pu L.-L."/>
            <person name="Puazo M."/>
            <person name="Qu C."/>
            <person name="Quiroz J."/>
            <person name="Raj R."/>
            <person name="Weissenberger G."/>
            <person name="Xin Y."/>
            <person name="Zou X."/>
            <person name="Han Y."/>
            <person name="Worley K."/>
            <person name="Muzny D."/>
            <person name="Gibbs R."/>
        </authorList>
    </citation>
    <scope>NUCLEOTIDE SEQUENCE</scope>
    <source>
        <strain evidence="2">Sampled in the wild</strain>
    </source>
</reference>
<evidence type="ECO:0000256" key="1">
    <source>
        <dbReference type="SAM" id="MobiDB-lite"/>
    </source>
</evidence>
<dbReference type="EMBL" id="KZ308164">
    <property type="protein sequence ID" value="KAG8223533.1"/>
    <property type="molecule type" value="Genomic_DNA"/>
</dbReference>
<name>A0A8K0NVQ3_LADFU</name>
<dbReference type="AlphaFoldDB" id="A0A8K0NVQ3"/>
<reference evidence="2" key="1">
    <citation type="submission" date="2013-04" db="EMBL/GenBank/DDBJ databases">
        <authorList>
            <person name="Qu J."/>
            <person name="Murali S.C."/>
            <person name="Bandaranaike D."/>
            <person name="Bellair M."/>
            <person name="Blankenburg K."/>
            <person name="Chao H."/>
            <person name="Dinh H."/>
            <person name="Doddapaneni H."/>
            <person name="Downs B."/>
            <person name="Dugan-Rocha S."/>
            <person name="Elkadiri S."/>
            <person name="Gnanaolivu R.D."/>
            <person name="Hernandez B."/>
            <person name="Javaid M."/>
            <person name="Jayaseelan J.C."/>
            <person name="Lee S."/>
            <person name="Li M."/>
            <person name="Ming W."/>
            <person name="Munidasa M."/>
            <person name="Muniz J."/>
            <person name="Nguyen L."/>
            <person name="Ongeri F."/>
            <person name="Osuji N."/>
            <person name="Pu L.-L."/>
            <person name="Puazo M."/>
            <person name="Qu C."/>
            <person name="Quiroz J."/>
            <person name="Raj R."/>
            <person name="Weissenberger G."/>
            <person name="Xin Y."/>
            <person name="Zou X."/>
            <person name="Han Y."/>
            <person name="Richards S."/>
            <person name="Worley K."/>
            <person name="Muzny D."/>
            <person name="Gibbs R."/>
        </authorList>
    </citation>
    <scope>NUCLEOTIDE SEQUENCE</scope>
    <source>
        <strain evidence="2">Sampled in the wild</strain>
    </source>
</reference>
<evidence type="ECO:0000313" key="2">
    <source>
        <dbReference type="EMBL" id="KAG8223533.1"/>
    </source>
</evidence>
<feature type="region of interest" description="Disordered" evidence="1">
    <location>
        <begin position="122"/>
        <end position="141"/>
    </location>
</feature>
<evidence type="ECO:0000313" key="3">
    <source>
        <dbReference type="Proteomes" id="UP000792457"/>
    </source>
</evidence>
<accession>A0A8K0NVQ3</accession>
<gene>
    <name evidence="2" type="ORF">J437_LFUL011947</name>
</gene>
<comment type="caution">
    <text evidence="2">The sequence shown here is derived from an EMBL/GenBank/DDBJ whole genome shotgun (WGS) entry which is preliminary data.</text>
</comment>
<feature type="compositionally biased region" description="Gly residues" evidence="1">
    <location>
        <begin position="124"/>
        <end position="141"/>
    </location>
</feature>
<proteinExistence type="predicted"/>
<protein>
    <submittedName>
        <fullName evidence="2">Uncharacterized protein</fullName>
    </submittedName>
</protein>
<feature type="region of interest" description="Disordered" evidence="1">
    <location>
        <begin position="57"/>
        <end position="87"/>
    </location>
</feature>